<dbReference type="FunFam" id="3.30.70.330:FF:002163">
    <property type="match status" value="1"/>
</dbReference>
<dbReference type="VEuPathDB" id="AmoebaDB:DICPUDRAFT_80171"/>
<feature type="compositionally biased region" description="Polar residues" evidence="5">
    <location>
        <begin position="34"/>
        <end position="44"/>
    </location>
</feature>
<feature type="region of interest" description="Disordered" evidence="5">
    <location>
        <begin position="605"/>
        <end position="628"/>
    </location>
</feature>
<dbReference type="GO" id="GO:0005634">
    <property type="term" value="C:nucleus"/>
    <property type="evidence" value="ECO:0000318"/>
    <property type="project" value="GO_Central"/>
</dbReference>
<dbReference type="GO" id="GO:1990904">
    <property type="term" value="C:ribonucleoprotein complex"/>
    <property type="evidence" value="ECO:0000318"/>
    <property type="project" value="GO_Central"/>
</dbReference>
<dbReference type="GO" id="GO:0005829">
    <property type="term" value="C:cytosol"/>
    <property type="evidence" value="ECO:0000318"/>
    <property type="project" value="GO_Central"/>
</dbReference>
<evidence type="ECO:0000313" key="8">
    <source>
        <dbReference type="Proteomes" id="UP000001064"/>
    </source>
</evidence>
<feature type="domain" description="RRM" evidence="6">
    <location>
        <begin position="94"/>
        <end position="171"/>
    </location>
</feature>
<feature type="region of interest" description="Disordered" evidence="5">
    <location>
        <begin position="396"/>
        <end position="437"/>
    </location>
</feature>
<keyword evidence="1" id="KW-0677">Repeat</keyword>
<dbReference type="KEGG" id="dpp:DICPUDRAFT_80171"/>
<dbReference type="PRINTS" id="PR00961">
    <property type="entry name" value="HUDSXLRNA"/>
</dbReference>
<evidence type="ECO:0000256" key="4">
    <source>
        <dbReference type="SAM" id="Coils"/>
    </source>
</evidence>
<keyword evidence="4" id="KW-0175">Coiled coil</keyword>
<feature type="region of interest" description="Disordered" evidence="5">
    <location>
        <begin position="1"/>
        <end position="45"/>
    </location>
</feature>
<feature type="region of interest" description="Disordered" evidence="5">
    <location>
        <begin position="453"/>
        <end position="504"/>
    </location>
</feature>
<dbReference type="GO" id="GO:0008143">
    <property type="term" value="F:poly(A) binding"/>
    <property type="evidence" value="ECO:0000318"/>
    <property type="project" value="GO_Central"/>
</dbReference>
<dbReference type="GO" id="GO:0003730">
    <property type="term" value="F:mRNA 3'-UTR binding"/>
    <property type="evidence" value="ECO:0000318"/>
    <property type="project" value="GO_Central"/>
</dbReference>
<dbReference type="FunFam" id="3.30.70.330:FF:000383">
    <property type="entry name" value="Sex lethal, isoform D"/>
    <property type="match status" value="1"/>
</dbReference>
<dbReference type="InterPro" id="IPR002343">
    <property type="entry name" value="Hud_Sxl_RNA"/>
</dbReference>
<dbReference type="Pfam" id="PF00076">
    <property type="entry name" value="RRM_1"/>
    <property type="match status" value="3"/>
</dbReference>
<dbReference type="STRING" id="5786.F0ZPQ5"/>
<dbReference type="GO" id="GO:0009967">
    <property type="term" value="P:positive regulation of signal transduction"/>
    <property type="evidence" value="ECO:0007669"/>
    <property type="project" value="UniProtKB-ARBA"/>
</dbReference>
<feature type="domain" description="RRM" evidence="6">
    <location>
        <begin position="182"/>
        <end position="261"/>
    </location>
</feature>
<dbReference type="OrthoDB" id="266020at2759"/>
<evidence type="ECO:0000256" key="5">
    <source>
        <dbReference type="SAM" id="MobiDB-lite"/>
    </source>
</evidence>
<accession>F0ZPQ5</accession>
<dbReference type="eggNOG" id="KOG0146">
    <property type="taxonomic scope" value="Eukaryota"/>
</dbReference>
<dbReference type="FunCoup" id="F0ZPQ5">
    <property type="interactions" value="1"/>
</dbReference>
<dbReference type="FunFam" id="3.30.70.330:FF:000778">
    <property type="entry name" value="RNA-binding protein-like protein"/>
    <property type="match status" value="1"/>
</dbReference>
<dbReference type="InParanoid" id="F0ZPQ5"/>
<dbReference type="SMART" id="SM00360">
    <property type="entry name" value="RRM"/>
    <property type="match status" value="3"/>
</dbReference>
<feature type="coiled-coil region" evidence="4">
    <location>
        <begin position="47"/>
        <end position="74"/>
    </location>
</feature>
<dbReference type="SUPFAM" id="SSF54928">
    <property type="entry name" value="RNA-binding domain, RBD"/>
    <property type="match status" value="3"/>
</dbReference>
<evidence type="ECO:0000259" key="6">
    <source>
        <dbReference type="PROSITE" id="PS50102"/>
    </source>
</evidence>
<dbReference type="PANTHER" id="PTHR48027">
    <property type="entry name" value="HETEROGENEOUS NUCLEAR RIBONUCLEOPROTEIN 87F-RELATED"/>
    <property type="match status" value="1"/>
</dbReference>
<reference evidence="8" key="1">
    <citation type="journal article" date="2011" name="Genome Biol.">
        <title>Comparative genomics of the social amoebae Dictyostelium discoideum and Dictyostelium purpureum.</title>
        <authorList>
            <consortium name="US DOE Joint Genome Institute (JGI-PGF)"/>
            <person name="Sucgang R."/>
            <person name="Kuo A."/>
            <person name="Tian X."/>
            <person name="Salerno W."/>
            <person name="Parikh A."/>
            <person name="Feasley C.L."/>
            <person name="Dalin E."/>
            <person name="Tu H."/>
            <person name="Huang E."/>
            <person name="Barry K."/>
            <person name="Lindquist E."/>
            <person name="Shapiro H."/>
            <person name="Bruce D."/>
            <person name="Schmutz J."/>
            <person name="Salamov A."/>
            <person name="Fey P."/>
            <person name="Gaudet P."/>
            <person name="Anjard C."/>
            <person name="Babu M.M."/>
            <person name="Basu S."/>
            <person name="Bushmanova Y."/>
            <person name="van der Wel H."/>
            <person name="Katoh-Kurasawa M."/>
            <person name="Dinh C."/>
            <person name="Coutinho P.M."/>
            <person name="Saito T."/>
            <person name="Elias M."/>
            <person name="Schaap P."/>
            <person name="Kay R.R."/>
            <person name="Henrissat B."/>
            <person name="Eichinger L."/>
            <person name="Rivero F."/>
            <person name="Putnam N.H."/>
            <person name="West C.M."/>
            <person name="Loomis W.F."/>
            <person name="Chisholm R.L."/>
            <person name="Shaulsky G."/>
            <person name="Strassmann J.E."/>
            <person name="Queller D.C."/>
            <person name="Kuspa A."/>
            <person name="Grigoriev I.V."/>
        </authorList>
    </citation>
    <scope>NUCLEOTIDE SEQUENCE [LARGE SCALE GENOMIC DNA]</scope>
    <source>
        <strain evidence="8">QSDP1</strain>
    </source>
</reference>
<dbReference type="EMBL" id="GL871113">
    <property type="protein sequence ID" value="EGC34067.1"/>
    <property type="molecule type" value="Genomic_DNA"/>
</dbReference>
<dbReference type="GO" id="GO:0010629">
    <property type="term" value="P:negative regulation of gene expression"/>
    <property type="evidence" value="ECO:0007669"/>
    <property type="project" value="UniProtKB-ARBA"/>
</dbReference>
<dbReference type="GO" id="GO:0008266">
    <property type="term" value="F:poly(U) RNA binding"/>
    <property type="evidence" value="ECO:0000318"/>
    <property type="project" value="GO_Central"/>
</dbReference>
<sequence length="628" mass="70996">MDIADKFNNAPLNKESKITHPKSSSNKLKKKQQFDTSIGKNDIVSSREQKQQILEQMEKNFKNIKISNNSYDEDDEFNEEDKQVGGEILEKDSTNIFVKHLPNDFTDEDLAKLFSAYGNVISSKVMIDPKGNSYGYGFVRFSNPNESQAAIKELDGFQFQNKKLLCRLSNLYTNLNSKNPSNNLFIKPLPADVTDEQLRKLFEPYGKIVECKVMLDQNGQSKFAGFVRFFNDSEAASAIDAMNGIKITKDSYPLVVKYADTEQQKVVRKQRKLQTIFQEKIITPPIFPQHFLQQTPTQPQPIIDRNDSINHQNPGYYNYMDYVYLPYHPDYSNPAQYYSQPIQIYHHPHQGTPVYSIFPNSYPNNYYIQQPEIHTHIQPHTSNSNISSPVIPTIQYNTQNTNTNNTKLKGSGGIPNSSTKKKKKKIHQHQASNSTQISVISDVATPLNISSSSIASTNESSTNSPSSPSSIASTNESNTNSPPYTSSLSINSPQSKNSTTTTTTKVIPNDTNLFVFHLPPFIDDAYLFQLFSQYGKLQSVRVITDKDTGENKGYGFVKFYNREDAFKCQKEMNGFRIGSKYLKVKLKNPTTIEKEIALFESNNSSNNSLKNSSGVKKNSKSNNTIITD</sequence>
<keyword evidence="2 3" id="KW-0694">RNA-binding</keyword>
<name>F0ZPQ5_DICPU</name>
<evidence type="ECO:0000256" key="3">
    <source>
        <dbReference type="PROSITE-ProRule" id="PRU00176"/>
    </source>
</evidence>
<evidence type="ECO:0000313" key="7">
    <source>
        <dbReference type="EMBL" id="EGC34067.1"/>
    </source>
</evidence>
<feature type="compositionally biased region" description="Low complexity" evidence="5">
    <location>
        <begin position="397"/>
        <end position="406"/>
    </location>
</feature>
<dbReference type="RefSeq" id="XP_003289397.1">
    <property type="nucleotide sequence ID" value="XM_003289349.1"/>
</dbReference>
<proteinExistence type="predicted"/>
<dbReference type="AlphaFoldDB" id="F0ZPQ5"/>
<keyword evidence="8" id="KW-1185">Reference proteome</keyword>
<dbReference type="GeneID" id="10502359"/>
<dbReference type="InterPro" id="IPR000504">
    <property type="entry name" value="RRM_dom"/>
</dbReference>
<dbReference type="eggNOG" id="KOG0123">
    <property type="taxonomic scope" value="Eukaryota"/>
</dbReference>
<protein>
    <recommendedName>
        <fullName evidence="6">RRM domain-containing protein</fullName>
    </recommendedName>
</protein>
<feature type="domain" description="RRM" evidence="6">
    <location>
        <begin position="511"/>
        <end position="589"/>
    </location>
</feature>
<feature type="compositionally biased region" description="Basic residues" evidence="5">
    <location>
        <begin position="419"/>
        <end position="428"/>
    </location>
</feature>
<feature type="compositionally biased region" description="Low complexity" evidence="5">
    <location>
        <begin position="453"/>
        <end position="478"/>
    </location>
</feature>
<evidence type="ECO:0000256" key="1">
    <source>
        <dbReference type="ARBA" id="ARBA00022737"/>
    </source>
</evidence>
<dbReference type="OMA" id="YAFENEN"/>
<dbReference type="InterPro" id="IPR012677">
    <property type="entry name" value="Nucleotide-bd_a/b_plait_sf"/>
</dbReference>
<dbReference type="InterPro" id="IPR052462">
    <property type="entry name" value="SLIRP/GR-RBP-like"/>
</dbReference>
<dbReference type="Proteomes" id="UP000001064">
    <property type="component" value="Unassembled WGS sequence"/>
</dbReference>
<dbReference type="Gene3D" id="3.30.70.330">
    <property type="match status" value="3"/>
</dbReference>
<gene>
    <name evidence="7" type="ORF">DICPUDRAFT_80171</name>
</gene>
<organism evidence="7 8">
    <name type="scientific">Dictyostelium purpureum</name>
    <name type="common">Slime mold</name>
    <dbReference type="NCBI Taxonomy" id="5786"/>
    <lineage>
        <taxon>Eukaryota</taxon>
        <taxon>Amoebozoa</taxon>
        <taxon>Evosea</taxon>
        <taxon>Eumycetozoa</taxon>
        <taxon>Dictyostelia</taxon>
        <taxon>Dictyosteliales</taxon>
        <taxon>Dictyosteliaceae</taxon>
        <taxon>Dictyostelium</taxon>
    </lineage>
</organism>
<dbReference type="PROSITE" id="PS50102">
    <property type="entry name" value="RRM"/>
    <property type="match status" value="3"/>
</dbReference>
<feature type="compositionally biased region" description="Polar residues" evidence="5">
    <location>
        <begin position="479"/>
        <end position="498"/>
    </location>
</feature>
<evidence type="ECO:0000256" key="2">
    <source>
        <dbReference type="ARBA" id="ARBA00022884"/>
    </source>
</evidence>
<dbReference type="InterPro" id="IPR035979">
    <property type="entry name" value="RBD_domain_sf"/>
</dbReference>